<dbReference type="NCBIfam" id="TIGR00254">
    <property type="entry name" value="GGDEF"/>
    <property type="match status" value="1"/>
</dbReference>
<dbReference type="InterPro" id="IPR043128">
    <property type="entry name" value="Rev_trsase/Diguanyl_cyclase"/>
</dbReference>
<sequence length="982" mass="109242">MQIRVTHRVYGLPIALFIFLAIFFVSAGIYLENEEKSARISKASSVAEQVRISLEVFSSERIQAINNLMRTWPTFEPNQIDWFNAQAVSLMGMQKGFSGLIFIDENGVIQWAATPSEVSSARLSTELIGQPMDATGLSIPAISEQFTSTLIYSVPTQHHHILLGRAISPQEPSHGYVIAGFDVQTILSVMLGQLVGPQFNFELASGENILFKSGDFKHDGSVVSTKDFWFIDQLFSLSMQSQTTMYQPGKLIILIGLFMSALVSWVFHKQLKGALHLSLSEQRYLTASEAALDAMLIYQPHGNNYRLVEANRYSRFLFKGAWEKLSAMSLKGQLAFLGLQIEYDKVKQVAVSGQPYEGYFAIESTKVAPQWVKVQVVKAGANIALTVRDVTERFNAQRELKQSEERYKRLVDGLHRHFVYTKTATHKFIYVSAGINTILGYSAEYFCANESSLVKQVPDETLGIRNTILRGQKPEPYLVHYVGGAGKEHVLEFSDTPILDENGHIIAVEGIARDVTKEQALQAEVVFQANHDQLTGLLNRYAFDNQLRAILSERDCAHHNATESTNVTPIGATVAIEKHTSVMCFIDMDRFKLVNDSCGHPAGDKLLKEISTLFRQHVNDNDLLARIGGDEFCIIYRAETLSRVKAKLDRLLKAISGYRFVYDDKLFFVGASIGVIEIGARSVSAAELIKAADNACYRAKHLGRNRYFIVHPNDEYMGINNNENDVLHTLHRALQDDGFELYSQAILPLNVPSASSQQHYEILLRLTASDGSLISPNLFIPLAERHGLMNKVDMWVVDNTLRVLETNPAHLDSVGKVAINLSGITLGDETTLLAITQRIQNTCVPAEKICFEITETTAVTNLNAAKHFISTLRALGCSFALDDFGAGMSSFTYLKNLDVDYVKIDGSFVRNIAHDHIDHATVKAINNIAHSMGKQTVAEFVVNSATAEVLKQLGVNFGQGFALDKPKPLAHRVQWRLKQASV</sequence>
<dbReference type="PROSITE" id="PS50883">
    <property type="entry name" value="EAL"/>
    <property type="match status" value="1"/>
</dbReference>
<dbReference type="SUPFAM" id="SSF55785">
    <property type="entry name" value="PYP-like sensor domain (PAS domain)"/>
    <property type="match status" value="1"/>
</dbReference>
<evidence type="ECO:0000259" key="2">
    <source>
        <dbReference type="PROSITE" id="PS50113"/>
    </source>
</evidence>
<keyword evidence="1" id="KW-0812">Transmembrane</keyword>
<gene>
    <name evidence="5" type="ORF">GTH32_15255</name>
</gene>
<dbReference type="InterPro" id="IPR052155">
    <property type="entry name" value="Biofilm_reg_signaling"/>
</dbReference>
<keyword evidence="1" id="KW-1133">Transmembrane helix</keyword>
<dbReference type="RefSeq" id="WP_163087325.1">
    <property type="nucleotide sequence ID" value="NZ_JAAAWN010000024.1"/>
</dbReference>
<dbReference type="SUPFAM" id="SSF141868">
    <property type="entry name" value="EAL domain-like"/>
    <property type="match status" value="1"/>
</dbReference>
<protein>
    <submittedName>
        <fullName evidence="5">EAL domain-containing protein</fullName>
    </submittedName>
</protein>
<dbReference type="PANTHER" id="PTHR44757">
    <property type="entry name" value="DIGUANYLATE CYCLASE DGCP"/>
    <property type="match status" value="1"/>
</dbReference>
<dbReference type="CDD" id="cd01949">
    <property type="entry name" value="GGDEF"/>
    <property type="match status" value="1"/>
</dbReference>
<evidence type="ECO:0000313" key="6">
    <source>
        <dbReference type="Proteomes" id="UP000470213"/>
    </source>
</evidence>
<dbReference type="SUPFAM" id="SSF55073">
    <property type="entry name" value="Nucleotide cyclase"/>
    <property type="match status" value="1"/>
</dbReference>
<dbReference type="InterPro" id="IPR029787">
    <property type="entry name" value="Nucleotide_cyclase"/>
</dbReference>
<dbReference type="Pfam" id="PF00990">
    <property type="entry name" value="GGDEF"/>
    <property type="match status" value="1"/>
</dbReference>
<feature type="transmembrane region" description="Helical" evidence="1">
    <location>
        <begin position="12"/>
        <end position="31"/>
    </location>
</feature>
<evidence type="ECO:0000313" key="5">
    <source>
        <dbReference type="EMBL" id="NDV92530.1"/>
    </source>
</evidence>
<dbReference type="PANTHER" id="PTHR44757:SF4">
    <property type="entry name" value="DIGUANYLATE CYCLASE DGCE-RELATED"/>
    <property type="match status" value="1"/>
</dbReference>
<comment type="caution">
    <text evidence="5">The sequence shown here is derived from an EMBL/GenBank/DDBJ whole genome shotgun (WGS) entry which is preliminary data.</text>
</comment>
<dbReference type="AlphaFoldDB" id="A0A7X5LPT4"/>
<evidence type="ECO:0000256" key="1">
    <source>
        <dbReference type="SAM" id="Phobius"/>
    </source>
</evidence>
<keyword evidence="1" id="KW-0472">Membrane</keyword>
<dbReference type="Pfam" id="PF00563">
    <property type="entry name" value="EAL"/>
    <property type="match status" value="1"/>
</dbReference>
<dbReference type="PROSITE" id="PS50113">
    <property type="entry name" value="PAC"/>
    <property type="match status" value="1"/>
</dbReference>
<feature type="domain" description="EAL" evidence="3">
    <location>
        <begin position="723"/>
        <end position="980"/>
    </location>
</feature>
<dbReference type="Gene3D" id="3.20.20.450">
    <property type="entry name" value="EAL domain"/>
    <property type="match status" value="1"/>
</dbReference>
<dbReference type="InterPro" id="IPR001633">
    <property type="entry name" value="EAL_dom"/>
</dbReference>
<evidence type="ECO:0000259" key="3">
    <source>
        <dbReference type="PROSITE" id="PS50883"/>
    </source>
</evidence>
<dbReference type="PROSITE" id="PS50887">
    <property type="entry name" value="GGDEF"/>
    <property type="match status" value="1"/>
</dbReference>
<dbReference type="InterPro" id="IPR000160">
    <property type="entry name" value="GGDEF_dom"/>
</dbReference>
<dbReference type="Proteomes" id="UP000470213">
    <property type="component" value="Unassembled WGS sequence"/>
</dbReference>
<feature type="domain" description="PAC" evidence="2">
    <location>
        <begin position="472"/>
        <end position="527"/>
    </location>
</feature>
<proteinExistence type="predicted"/>
<evidence type="ECO:0000259" key="4">
    <source>
        <dbReference type="PROSITE" id="PS50887"/>
    </source>
</evidence>
<name>A0A7X5LPT4_9ALTE</name>
<dbReference type="Gene3D" id="3.30.70.270">
    <property type="match status" value="1"/>
</dbReference>
<dbReference type="SMART" id="SM00052">
    <property type="entry name" value="EAL"/>
    <property type="match status" value="1"/>
</dbReference>
<dbReference type="NCBIfam" id="TIGR00229">
    <property type="entry name" value="sensory_box"/>
    <property type="match status" value="1"/>
</dbReference>
<accession>A0A7X5LPT4</accession>
<dbReference type="InterPro" id="IPR035919">
    <property type="entry name" value="EAL_sf"/>
</dbReference>
<reference evidence="5 6" key="1">
    <citation type="submission" date="2020-01" db="EMBL/GenBank/DDBJ databases">
        <authorList>
            <person name="Chen J."/>
            <person name="Zhu S."/>
            <person name="Yang J."/>
        </authorList>
    </citation>
    <scope>NUCLEOTIDE SEQUENCE [LARGE SCALE GENOMIC DNA]</scope>
    <source>
        <strain evidence="5 6">345S023</strain>
    </source>
</reference>
<dbReference type="InterPro" id="IPR035965">
    <property type="entry name" value="PAS-like_dom_sf"/>
</dbReference>
<feature type="domain" description="GGDEF" evidence="4">
    <location>
        <begin position="579"/>
        <end position="712"/>
    </location>
</feature>
<dbReference type="EMBL" id="JAAAWN010000024">
    <property type="protein sequence ID" value="NDV92530.1"/>
    <property type="molecule type" value="Genomic_DNA"/>
</dbReference>
<keyword evidence="6" id="KW-1185">Reference proteome</keyword>
<dbReference type="CDD" id="cd01948">
    <property type="entry name" value="EAL"/>
    <property type="match status" value="1"/>
</dbReference>
<dbReference type="Gene3D" id="3.30.450.20">
    <property type="entry name" value="PAS domain"/>
    <property type="match status" value="2"/>
</dbReference>
<dbReference type="InterPro" id="IPR000700">
    <property type="entry name" value="PAS-assoc_C"/>
</dbReference>
<dbReference type="InterPro" id="IPR000014">
    <property type="entry name" value="PAS"/>
</dbReference>
<organism evidence="5 6">
    <name type="scientific">Alteromonas profundi</name>
    <dbReference type="NCBI Taxonomy" id="2696062"/>
    <lineage>
        <taxon>Bacteria</taxon>
        <taxon>Pseudomonadati</taxon>
        <taxon>Pseudomonadota</taxon>
        <taxon>Gammaproteobacteria</taxon>
        <taxon>Alteromonadales</taxon>
        <taxon>Alteromonadaceae</taxon>
        <taxon>Alteromonas/Salinimonas group</taxon>
        <taxon>Alteromonas</taxon>
    </lineage>
</organism>
<dbReference type="SMART" id="SM00267">
    <property type="entry name" value="GGDEF"/>
    <property type="match status" value="1"/>
</dbReference>